<dbReference type="InterPro" id="IPR035642">
    <property type="entry name" value="MraZ_N"/>
</dbReference>
<comment type="similarity">
    <text evidence="7">Belongs to the MraZ family.</text>
</comment>
<evidence type="ECO:0000256" key="1">
    <source>
        <dbReference type="ARBA" id="ARBA00013860"/>
    </source>
</evidence>
<keyword evidence="10" id="KW-1185">Reference proteome</keyword>
<dbReference type="InterPro" id="IPR003444">
    <property type="entry name" value="MraZ"/>
</dbReference>
<comment type="caution">
    <text evidence="9">The sequence shown here is derived from an EMBL/GenBank/DDBJ whole genome shotgun (WGS) entry which is preliminary data.</text>
</comment>
<evidence type="ECO:0000313" key="10">
    <source>
        <dbReference type="Proteomes" id="UP000009888"/>
    </source>
</evidence>
<keyword evidence="6 7" id="KW-0804">Transcription</keyword>
<evidence type="ECO:0000256" key="2">
    <source>
        <dbReference type="ARBA" id="ARBA00022490"/>
    </source>
</evidence>
<keyword evidence="4 7" id="KW-0805">Transcription regulation</keyword>
<dbReference type="PANTHER" id="PTHR34701">
    <property type="entry name" value="TRANSCRIPTIONAL REGULATOR MRAZ"/>
    <property type="match status" value="1"/>
</dbReference>
<dbReference type="InterPro" id="IPR037914">
    <property type="entry name" value="SpoVT-AbrB_sf"/>
</dbReference>
<proteinExistence type="inferred from homology"/>
<dbReference type="PANTHER" id="PTHR34701:SF1">
    <property type="entry name" value="TRANSCRIPTIONAL REGULATOR MRAZ"/>
    <property type="match status" value="1"/>
</dbReference>
<feature type="domain" description="SpoVT-AbrB" evidence="8">
    <location>
        <begin position="5"/>
        <end position="47"/>
    </location>
</feature>
<dbReference type="EMBL" id="AGWL01000001">
    <property type="protein sequence ID" value="EKU96060.1"/>
    <property type="molecule type" value="Genomic_DNA"/>
</dbReference>
<accession>K9F3L3</accession>
<dbReference type="InterPro" id="IPR020603">
    <property type="entry name" value="MraZ_dom"/>
</dbReference>
<keyword evidence="3" id="KW-0677">Repeat</keyword>
<name>K9F3L3_9ACTO</name>
<dbReference type="HOGENOM" id="CLU_107907_0_5_11"/>
<comment type="subunit">
    <text evidence="7">Forms oligomers.</text>
</comment>
<feature type="domain" description="SpoVT-AbrB" evidence="8">
    <location>
        <begin position="76"/>
        <end position="119"/>
    </location>
</feature>
<dbReference type="GO" id="GO:0005737">
    <property type="term" value="C:cytoplasm"/>
    <property type="evidence" value="ECO:0007669"/>
    <property type="project" value="UniProtKB-UniRule"/>
</dbReference>
<organism evidence="9 10">
    <name type="scientific">Actinobaculum massiliense ACS-171-V-Col2</name>
    <dbReference type="NCBI Taxonomy" id="883066"/>
    <lineage>
        <taxon>Bacteria</taxon>
        <taxon>Bacillati</taxon>
        <taxon>Actinomycetota</taxon>
        <taxon>Actinomycetes</taxon>
        <taxon>Actinomycetales</taxon>
        <taxon>Actinomycetaceae</taxon>
        <taxon>Actinobaculum</taxon>
    </lineage>
</organism>
<dbReference type="InterPro" id="IPR038619">
    <property type="entry name" value="MraZ_sf"/>
</dbReference>
<dbReference type="Pfam" id="PF02381">
    <property type="entry name" value="MraZ"/>
    <property type="match status" value="2"/>
</dbReference>
<comment type="subcellular location">
    <subcellularLocation>
        <location evidence="7">Cytoplasm</location>
        <location evidence="7">Nucleoid</location>
    </subcellularLocation>
</comment>
<dbReference type="InterPro" id="IPR007159">
    <property type="entry name" value="SpoVT-AbrB_dom"/>
</dbReference>
<dbReference type="NCBIfam" id="TIGR00242">
    <property type="entry name" value="division/cell wall cluster transcriptional repressor MraZ"/>
    <property type="match status" value="1"/>
</dbReference>
<dbReference type="GO" id="GO:0003700">
    <property type="term" value="F:DNA-binding transcription factor activity"/>
    <property type="evidence" value="ECO:0007669"/>
    <property type="project" value="UniProtKB-UniRule"/>
</dbReference>
<evidence type="ECO:0000259" key="8">
    <source>
        <dbReference type="PROSITE" id="PS51740"/>
    </source>
</evidence>
<dbReference type="GO" id="GO:0009295">
    <property type="term" value="C:nucleoid"/>
    <property type="evidence" value="ECO:0007669"/>
    <property type="project" value="UniProtKB-SubCell"/>
</dbReference>
<dbReference type="STRING" id="202789.GCA_001457435_00221"/>
<protein>
    <recommendedName>
        <fullName evidence="1 7">Transcriptional regulator MraZ</fullName>
    </recommendedName>
</protein>
<evidence type="ECO:0000256" key="7">
    <source>
        <dbReference type="HAMAP-Rule" id="MF_01008"/>
    </source>
</evidence>
<dbReference type="GO" id="GO:2000143">
    <property type="term" value="P:negative regulation of DNA-templated transcription initiation"/>
    <property type="evidence" value="ECO:0007669"/>
    <property type="project" value="TreeGrafter"/>
</dbReference>
<keyword evidence="5 7" id="KW-0238">DNA-binding</keyword>
<dbReference type="SUPFAM" id="SSF89447">
    <property type="entry name" value="AbrB/MazE/MraZ-like"/>
    <property type="match status" value="1"/>
</dbReference>
<dbReference type="eggNOG" id="COG2001">
    <property type="taxonomic scope" value="Bacteria"/>
</dbReference>
<dbReference type="PATRIC" id="fig|883066.3.peg.150"/>
<reference evidence="9 10" key="1">
    <citation type="submission" date="2012-09" db="EMBL/GenBank/DDBJ databases">
        <title>The Genome Sequence of Actinobaculum massiliae ACS-171-V-COL2.</title>
        <authorList>
            <consortium name="The Broad Institute Genome Sequencing Platform"/>
            <person name="Earl A."/>
            <person name="Ward D."/>
            <person name="Feldgarden M."/>
            <person name="Gevers D."/>
            <person name="Saerens B."/>
            <person name="Vaneechoutte M."/>
            <person name="Walker B."/>
            <person name="Young S.K."/>
            <person name="Zeng Q."/>
            <person name="Gargeya S."/>
            <person name="Fitzgerald M."/>
            <person name="Haas B."/>
            <person name="Abouelleil A."/>
            <person name="Alvarado L."/>
            <person name="Arachchi H.M."/>
            <person name="Berlin A."/>
            <person name="Chapman S.B."/>
            <person name="Goldberg J."/>
            <person name="Griggs A."/>
            <person name="Gujja S."/>
            <person name="Hansen M."/>
            <person name="Howarth C."/>
            <person name="Imamovic A."/>
            <person name="Larimer J."/>
            <person name="McCowen C."/>
            <person name="Montmayeur A."/>
            <person name="Murphy C."/>
            <person name="Neiman D."/>
            <person name="Pearson M."/>
            <person name="Priest M."/>
            <person name="Roberts A."/>
            <person name="Saif S."/>
            <person name="Shea T."/>
            <person name="Sisk P."/>
            <person name="Sykes S."/>
            <person name="Wortman J."/>
            <person name="Nusbaum C."/>
            <person name="Birren B."/>
        </authorList>
    </citation>
    <scope>NUCLEOTIDE SEQUENCE [LARGE SCALE GENOMIC DNA]</scope>
    <source>
        <strain evidence="10">ACS-171-V-Col2</strain>
    </source>
</reference>
<dbReference type="RefSeq" id="WP_007000366.1">
    <property type="nucleotide sequence ID" value="NZ_JH992955.1"/>
</dbReference>
<dbReference type="HAMAP" id="MF_01008">
    <property type="entry name" value="MraZ"/>
    <property type="match status" value="1"/>
</dbReference>
<keyword evidence="2 7" id="KW-0963">Cytoplasm</keyword>
<dbReference type="AlphaFoldDB" id="K9F3L3"/>
<dbReference type="PROSITE" id="PS51740">
    <property type="entry name" value="SPOVT_ABRB"/>
    <property type="match status" value="2"/>
</dbReference>
<evidence type="ECO:0000256" key="4">
    <source>
        <dbReference type="ARBA" id="ARBA00023015"/>
    </source>
</evidence>
<evidence type="ECO:0000256" key="5">
    <source>
        <dbReference type="ARBA" id="ARBA00023125"/>
    </source>
</evidence>
<evidence type="ECO:0000313" key="9">
    <source>
        <dbReference type="EMBL" id="EKU96060.1"/>
    </source>
</evidence>
<gene>
    <name evidence="7" type="primary">mraZ</name>
    <name evidence="9" type="ORF">HMPREF9233_00148</name>
</gene>
<dbReference type="CDD" id="cd16321">
    <property type="entry name" value="MraZ_C"/>
    <property type="match status" value="1"/>
</dbReference>
<dbReference type="GO" id="GO:0000976">
    <property type="term" value="F:transcription cis-regulatory region binding"/>
    <property type="evidence" value="ECO:0007669"/>
    <property type="project" value="TreeGrafter"/>
</dbReference>
<dbReference type="CDD" id="cd16320">
    <property type="entry name" value="MraZ_N"/>
    <property type="match status" value="1"/>
</dbReference>
<dbReference type="InterPro" id="IPR035644">
    <property type="entry name" value="MraZ_C"/>
</dbReference>
<dbReference type="Proteomes" id="UP000009888">
    <property type="component" value="Unassembled WGS sequence"/>
</dbReference>
<evidence type="ECO:0000256" key="6">
    <source>
        <dbReference type="ARBA" id="ARBA00023163"/>
    </source>
</evidence>
<dbReference type="Gene3D" id="3.40.1550.20">
    <property type="entry name" value="Transcriptional regulator MraZ domain"/>
    <property type="match status" value="1"/>
</dbReference>
<sequence length="143" mass="16214">MFLGTYEPKLDEKGRIILPSKFRNQLQGGLVMTRGQEHCIYVFPIQEFEQMQETLAKAPLTSKEARSYTRVMLSGAVDELPDKQGRITIPAMLRKYAGLERDLAVIGTGNRVEIWDAGAWSDYLDEQESAFADREDEVIPGLF</sequence>
<evidence type="ECO:0000256" key="3">
    <source>
        <dbReference type="ARBA" id="ARBA00022737"/>
    </source>
</evidence>